<keyword evidence="1" id="KW-0472">Membrane</keyword>
<evidence type="ECO:0000313" key="4">
    <source>
        <dbReference type="Proteomes" id="UP000000323"/>
    </source>
</evidence>
<feature type="transmembrane region" description="Helical" evidence="1">
    <location>
        <begin position="178"/>
        <end position="209"/>
    </location>
</feature>
<reference evidence="4" key="1">
    <citation type="journal article" date="2010" name="Stand. Genomic Sci.">
        <title>Complete genome sequence of 'Thermobaculum terrenum' type strain (YNP1).</title>
        <authorList>
            <person name="Kiss H."/>
            <person name="Cleland D."/>
            <person name="Lapidus A."/>
            <person name="Lucas S."/>
            <person name="Glavina Del Rio T."/>
            <person name="Nolan M."/>
            <person name="Tice H."/>
            <person name="Han C."/>
            <person name="Goodwin L."/>
            <person name="Pitluck S."/>
            <person name="Liolios K."/>
            <person name="Ivanova N."/>
            <person name="Mavromatis K."/>
            <person name="Ovchinnikova G."/>
            <person name="Pati A."/>
            <person name="Chen A."/>
            <person name="Palaniappan K."/>
            <person name="Land M."/>
            <person name="Hauser L."/>
            <person name="Chang Y."/>
            <person name="Jeffries C."/>
            <person name="Lu M."/>
            <person name="Brettin T."/>
            <person name="Detter J."/>
            <person name="Goker M."/>
            <person name="Tindall B."/>
            <person name="Beck B."/>
            <person name="McDermott T."/>
            <person name="Woyke T."/>
            <person name="Bristow J."/>
            <person name="Eisen J."/>
            <person name="Markowitz V."/>
            <person name="Hugenholtz P."/>
            <person name="Kyrpides N."/>
            <person name="Klenk H."/>
            <person name="Cheng J."/>
        </authorList>
    </citation>
    <scope>NUCLEOTIDE SEQUENCE [LARGE SCALE GENOMIC DNA]</scope>
    <source>
        <strain evidence="4">ATCC BAA-798 / YNP1</strain>
    </source>
</reference>
<dbReference type="AlphaFoldDB" id="D1CCG7"/>
<keyword evidence="1" id="KW-0812">Transmembrane</keyword>
<dbReference type="EMBL" id="CP001825">
    <property type="protein sequence ID" value="ACZ42482.1"/>
    <property type="molecule type" value="Genomic_DNA"/>
</dbReference>
<feature type="transmembrane region" description="Helical" evidence="1">
    <location>
        <begin position="21"/>
        <end position="43"/>
    </location>
</feature>
<proteinExistence type="predicted"/>
<dbReference type="RefSeq" id="WP_012875516.1">
    <property type="nucleotide sequence ID" value="NC_013525.1"/>
</dbReference>
<feature type="transmembrane region" description="Helical" evidence="1">
    <location>
        <begin position="143"/>
        <end position="166"/>
    </location>
</feature>
<keyword evidence="4" id="KW-1185">Reference proteome</keyword>
<feature type="domain" description="CAAX prenyl protease 2/Lysostaphin resistance protein A-like" evidence="2">
    <location>
        <begin position="143"/>
        <end position="229"/>
    </location>
</feature>
<dbReference type="HOGENOM" id="CLU_098598_0_0_0"/>
<dbReference type="InterPro" id="IPR003675">
    <property type="entry name" value="Rce1/LyrA-like_dom"/>
</dbReference>
<gene>
    <name evidence="3" type="ordered locus">Tter_1576</name>
</gene>
<evidence type="ECO:0000259" key="2">
    <source>
        <dbReference type="Pfam" id="PF02517"/>
    </source>
</evidence>
<feature type="transmembrane region" description="Helical" evidence="1">
    <location>
        <begin position="221"/>
        <end position="239"/>
    </location>
</feature>
<evidence type="ECO:0000256" key="1">
    <source>
        <dbReference type="SAM" id="Phobius"/>
    </source>
</evidence>
<protein>
    <submittedName>
        <fullName evidence="3">Abortive infection protein</fullName>
    </submittedName>
</protein>
<feature type="transmembrane region" description="Helical" evidence="1">
    <location>
        <begin position="97"/>
        <end position="123"/>
    </location>
</feature>
<dbReference type="PANTHER" id="PTHR43592">
    <property type="entry name" value="CAAX AMINO TERMINAL PROTEASE"/>
    <property type="match status" value="1"/>
</dbReference>
<evidence type="ECO:0000313" key="3">
    <source>
        <dbReference type="EMBL" id="ACZ42482.1"/>
    </source>
</evidence>
<dbReference type="GO" id="GO:0080120">
    <property type="term" value="P:CAAX-box protein maturation"/>
    <property type="evidence" value="ECO:0007669"/>
    <property type="project" value="UniProtKB-ARBA"/>
</dbReference>
<organism evidence="3 4">
    <name type="scientific">Thermobaculum terrenum (strain ATCC BAA-798 / CCMEE 7001 / YNP1)</name>
    <dbReference type="NCBI Taxonomy" id="525904"/>
    <lineage>
        <taxon>Bacteria</taxon>
        <taxon>Bacillati</taxon>
        <taxon>Chloroflexota</taxon>
        <taxon>Chloroflexia</taxon>
        <taxon>Candidatus Thermobaculales</taxon>
        <taxon>Candidatus Thermobaculaceae</taxon>
        <taxon>Thermobaculum</taxon>
    </lineage>
</organism>
<name>D1CCG7_THET1</name>
<dbReference type="OrthoDB" id="9782250at2"/>
<dbReference type="eggNOG" id="COG1266">
    <property type="taxonomic scope" value="Bacteria"/>
</dbReference>
<dbReference type="STRING" id="525904.Tter_1576"/>
<dbReference type="GO" id="GO:0004175">
    <property type="term" value="F:endopeptidase activity"/>
    <property type="evidence" value="ECO:0007669"/>
    <property type="project" value="UniProtKB-ARBA"/>
</dbReference>
<dbReference type="PANTHER" id="PTHR43592:SF15">
    <property type="entry name" value="CAAX AMINO TERMINAL PROTEASE FAMILY PROTEIN"/>
    <property type="match status" value="1"/>
</dbReference>
<sequence length="241" mass="27027">MNQASDRIENSSSKRWGLVDVIVVFFLGLFLGVFAAVLGLLVFELILGHEPSGTFNFVLLTSLLYLGFAVSVWLWIIKFRGVTPRALGFNPVPIGAIYTMFPVFLLMLVVNVLVTLVMTLLLGPYENPQTQEIERLIISKQDLIGVLFTIAIVAPVVEETLFRGVLYRYLRSRLGVPISIILTSSVFAVVHFIPVIFPLLFVAGCFLAWVSERYDSLYPSMFLHFLNNATMVLLLYSAMKL</sequence>
<accession>D1CCG7</accession>
<dbReference type="Pfam" id="PF02517">
    <property type="entry name" value="Rce1-like"/>
    <property type="match status" value="1"/>
</dbReference>
<keyword evidence="1" id="KW-1133">Transmembrane helix</keyword>
<feature type="transmembrane region" description="Helical" evidence="1">
    <location>
        <begin position="55"/>
        <end position="76"/>
    </location>
</feature>
<dbReference type="KEGG" id="ttr:Tter_1576"/>
<dbReference type="Proteomes" id="UP000000323">
    <property type="component" value="Chromosome 1"/>
</dbReference>